<dbReference type="InterPro" id="IPR009057">
    <property type="entry name" value="Homeodomain-like_sf"/>
</dbReference>
<accession>A0A1H5C6R6</accession>
<feature type="domain" description="HTH tetR-type" evidence="3">
    <location>
        <begin position="4"/>
        <end position="64"/>
    </location>
</feature>
<dbReference type="Proteomes" id="UP000198992">
    <property type="component" value="Unassembled WGS sequence"/>
</dbReference>
<dbReference type="InterPro" id="IPR001647">
    <property type="entry name" value="HTH_TetR"/>
</dbReference>
<dbReference type="SUPFAM" id="SSF46689">
    <property type="entry name" value="Homeodomain-like"/>
    <property type="match status" value="1"/>
</dbReference>
<evidence type="ECO:0000256" key="2">
    <source>
        <dbReference type="PROSITE-ProRule" id="PRU00335"/>
    </source>
</evidence>
<evidence type="ECO:0000259" key="3">
    <source>
        <dbReference type="PROSITE" id="PS50977"/>
    </source>
</evidence>
<reference evidence="4 5" key="1">
    <citation type="submission" date="2016-10" db="EMBL/GenBank/DDBJ databases">
        <authorList>
            <person name="de Groot N.N."/>
        </authorList>
    </citation>
    <scope>NUCLEOTIDE SEQUENCE [LARGE SCALE GENOMIC DNA]</scope>
    <source>
        <strain evidence="4 5">MT12</strain>
    </source>
</reference>
<evidence type="ECO:0000256" key="1">
    <source>
        <dbReference type="ARBA" id="ARBA00023125"/>
    </source>
</evidence>
<evidence type="ECO:0000313" key="5">
    <source>
        <dbReference type="Proteomes" id="UP000198992"/>
    </source>
</evidence>
<dbReference type="AlphaFoldDB" id="A0A1H5C6R6"/>
<dbReference type="EMBL" id="FNTH01000001">
    <property type="protein sequence ID" value="SED61980.1"/>
    <property type="molecule type" value="Genomic_DNA"/>
</dbReference>
<dbReference type="Pfam" id="PF00440">
    <property type="entry name" value="TetR_N"/>
    <property type="match status" value="1"/>
</dbReference>
<sequence>MTEQLSVKDWLDQGLKALAKHGFTALKAEPLAKAMGVSRGSFYWHFADIGAYRAAILDHWREVAAEQVIAELETIPEGGDALALLLRRTFSARMALERAVRSWATADAVVRAAVLEVDQRRIGYIETLLRHAGFPDGVARGRAQIFYWAFIGYALSEQTLPKPRQQTAIDELLRMTKR</sequence>
<gene>
    <name evidence="4" type="ORF">SAMN05444164_5267</name>
</gene>
<proteinExistence type="predicted"/>
<keyword evidence="1 2" id="KW-0238">DNA-binding</keyword>
<feature type="DNA-binding region" description="H-T-H motif" evidence="2">
    <location>
        <begin position="27"/>
        <end position="46"/>
    </location>
</feature>
<protein>
    <submittedName>
        <fullName evidence="4">Transcriptional regulator, TetR family</fullName>
    </submittedName>
</protein>
<name>A0A1H5C6R6_9BRAD</name>
<dbReference type="PROSITE" id="PS50977">
    <property type="entry name" value="HTH_TETR_2"/>
    <property type="match status" value="1"/>
</dbReference>
<dbReference type="OrthoDB" id="3218408at2"/>
<evidence type="ECO:0000313" key="4">
    <source>
        <dbReference type="EMBL" id="SED61980.1"/>
    </source>
</evidence>
<dbReference type="GO" id="GO:0003677">
    <property type="term" value="F:DNA binding"/>
    <property type="evidence" value="ECO:0007669"/>
    <property type="project" value="UniProtKB-UniRule"/>
</dbReference>
<organism evidence="4 5">
    <name type="scientific">Bradyrhizobium erythrophlei</name>
    <dbReference type="NCBI Taxonomy" id="1437360"/>
    <lineage>
        <taxon>Bacteria</taxon>
        <taxon>Pseudomonadati</taxon>
        <taxon>Pseudomonadota</taxon>
        <taxon>Alphaproteobacteria</taxon>
        <taxon>Hyphomicrobiales</taxon>
        <taxon>Nitrobacteraceae</taxon>
        <taxon>Bradyrhizobium</taxon>
    </lineage>
</organism>
<dbReference type="Gene3D" id="1.10.357.10">
    <property type="entry name" value="Tetracycline Repressor, domain 2"/>
    <property type="match status" value="1"/>
</dbReference>
<dbReference type="RefSeq" id="WP_092121132.1">
    <property type="nucleotide sequence ID" value="NZ_FNTH01000001.1"/>
</dbReference>